<protein>
    <recommendedName>
        <fullName evidence="3">Membrane-binding protein</fullName>
    </recommendedName>
</protein>
<evidence type="ECO:0000313" key="1">
    <source>
        <dbReference type="EMBL" id="MCA6073389.1"/>
    </source>
</evidence>
<name>A0A9X1HJM8_9BACT</name>
<reference evidence="1" key="1">
    <citation type="submission" date="2021-09" db="EMBL/GenBank/DDBJ databases">
        <title>Fulvivirga sp. isolated from coastal sediment.</title>
        <authorList>
            <person name="Yu H."/>
        </authorList>
    </citation>
    <scope>NUCLEOTIDE SEQUENCE</scope>
    <source>
        <strain evidence="1">1062</strain>
    </source>
</reference>
<keyword evidence="2" id="KW-1185">Reference proteome</keyword>
<accession>A0A9X1HJM8</accession>
<organism evidence="1 2">
    <name type="scientific">Fulvivirga sedimenti</name>
    <dbReference type="NCBI Taxonomy" id="2879465"/>
    <lineage>
        <taxon>Bacteria</taxon>
        <taxon>Pseudomonadati</taxon>
        <taxon>Bacteroidota</taxon>
        <taxon>Cytophagia</taxon>
        <taxon>Cytophagales</taxon>
        <taxon>Fulvivirgaceae</taxon>
        <taxon>Fulvivirga</taxon>
    </lineage>
</organism>
<dbReference type="PANTHER" id="PTHR33706">
    <property type="entry name" value="MORN VARIANT REPEAT PROTEIN"/>
    <property type="match status" value="1"/>
</dbReference>
<gene>
    <name evidence="1" type="ORF">LDX50_00825</name>
</gene>
<evidence type="ECO:0008006" key="3">
    <source>
        <dbReference type="Google" id="ProtNLM"/>
    </source>
</evidence>
<dbReference type="Pfam" id="PF07661">
    <property type="entry name" value="MORN_2"/>
    <property type="match status" value="7"/>
</dbReference>
<comment type="caution">
    <text evidence="1">The sequence shown here is derived from an EMBL/GenBank/DDBJ whole genome shotgun (WGS) entry which is preliminary data.</text>
</comment>
<proteinExistence type="predicted"/>
<dbReference type="AlphaFoldDB" id="A0A9X1HJM8"/>
<dbReference type="Gene3D" id="3.90.930.1">
    <property type="match status" value="3"/>
</dbReference>
<dbReference type="SUPFAM" id="SSF82185">
    <property type="entry name" value="Histone H3 K4-specific methyltransferase SET7/9 N-terminal domain"/>
    <property type="match status" value="3"/>
</dbReference>
<dbReference type="Proteomes" id="UP001139409">
    <property type="component" value="Unassembled WGS sequence"/>
</dbReference>
<evidence type="ECO:0000313" key="2">
    <source>
        <dbReference type="Proteomes" id="UP001139409"/>
    </source>
</evidence>
<sequence>MKEVYYVKDTLSNILEGPYKSFYLNGEPESRGQFQDNEASGVWEFFYETGTLKTRAQVKAGDGNDGYYEYFYESGEKSMEGFVNSQRQVGFWKFYYENGTLKEAGNFTEGLRDGEWKGYFEDGQLSSKTAYSAGSGERREYYSSGELHARGPVKGNLRTGYWQYFSKAGKKEAEGSFSRDKRNGEWVFYHDSGVVASRGAYDDNVAVGVWDYYDQQGDISSRGAFRQGAKQGNWEIFYPGGTIKGSANFDNGSGPYREFYKSGELRAEGQIKDGLSEGEWVYYFEDGAVEGKCTFEKGRGTYVGFYPDGGLQTRGTIENGKRVGRWELFDEEGTLTGYYMPIYQGEELINLPDPRPTRDPRNYGVADYKFKGSKTGYFDRRLNEYNGLILESNPLMTLIGRFPISLEMYMEDRLGYQLSITGIRDPFFKNDSDIALNETFKRGYQVAFQQRFYNPSQFGLWYFGYELRFNSLQHYARIELNPGEIDKISSSENRVDGSVLLGYRIMRSTSEQGFTIDSYITLGGSYRSFKEPPYYTEVFSDLDQDKFSFRFGFGLMVGYVFPFSNNRRR</sequence>
<dbReference type="PANTHER" id="PTHR33706:SF1">
    <property type="entry name" value="TPR REPEAT PROTEIN"/>
    <property type="match status" value="1"/>
</dbReference>
<dbReference type="RefSeq" id="WP_225696507.1">
    <property type="nucleotide sequence ID" value="NZ_JAIXNE010000001.1"/>
</dbReference>
<dbReference type="InterPro" id="IPR011652">
    <property type="entry name" value="MORN_2"/>
</dbReference>
<dbReference type="EMBL" id="JAIXNE010000001">
    <property type="protein sequence ID" value="MCA6073389.1"/>
    <property type="molecule type" value="Genomic_DNA"/>
</dbReference>